<name>A0A5E7XXW5_9SPHN</name>
<evidence type="ECO:0000313" key="1">
    <source>
        <dbReference type="EMBL" id="VVS97973.1"/>
    </source>
</evidence>
<reference evidence="1 2" key="1">
    <citation type="submission" date="2019-09" db="EMBL/GenBank/DDBJ databases">
        <authorList>
            <person name="Dittami M. S."/>
        </authorList>
    </citation>
    <scope>NUCLEOTIDE SEQUENCE [LARGE SCALE GENOMIC DNA]</scope>
    <source>
        <strain evidence="1">SPHINGO391</strain>
    </source>
</reference>
<sequence>MSMQREIIQLLEHAVTIGGQRLSRIVRWQRPVRKDQYGMGLPSARTVEGMAEHAAAAGQVDRHEDLDVGGDGLDDVDRGGCAVEVAIGRKRLTDVRAQFVDDGGCRNGITVPNAGSCDAPRLCFSEGAMGLAGWAVIAARGARPPARPIARILGWIAAEGVAGGRRRGMFRRCCATIDARGAQGKPPFLTLKPGQVYC</sequence>
<protein>
    <submittedName>
        <fullName evidence="1">Uncharacterized protein</fullName>
    </submittedName>
</protein>
<dbReference type="EMBL" id="CABVLI010000014">
    <property type="protein sequence ID" value="VVS97973.1"/>
    <property type="molecule type" value="Genomic_DNA"/>
</dbReference>
<organism evidence="1 2">
    <name type="scientific">Sphingomonas aurantiaca</name>
    <dbReference type="NCBI Taxonomy" id="185949"/>
    <lineage>
        <taxon>Bacteria</taxon>
        <taxon>Pseudomonadati</taxon>
        <taxon>Pseudomonadota</taxon>
        <taxon>Alphaproteobacteria</taxon>
        <taxon>Sphingomonadales</taxon>
        <taxon>Sphingomonadaceae</taxon>
        <taxon>Sphingomonas</taxon>
    </lineage>
</organism>
<dbReference type="AlphaFoldDB" id="A0A5E7XXW5"/>
<proteinExistence type="predicted"/>
<accession>A0A5E7XXW5</accession>
<dbReference type="Proteomes" id="UP000326857">
    <property type="component" value="Unassembled WGS sequence"/>
</dbReference>
<gene>
    <name evidence="1" type="ORF">SPHINGO391_210024</name>
</gene>
<evidence type="ECO:0000313" key="2">
    <source>
        <dbReference type="Proteomes" id="UP000326857"/>
    </source>
</evidence>